<keyword evidence="1" id="KW-1133">Transmembrane helix</keyword>
<evidence type="ECO:0000256" key="1">
    <source>
        <dbReference type="SAM" id="Phobius"/>
    </source>
</evidence>
<dbReference type="RefSeq" id="WP_115980569.1">
    <property type="nucleotide sequence ID" value="NZ_QOHR01000016.1"/>
</dbReference>
<dbReference type="EMBL" id="QOHR01000016">
    <property type="protein sequence ID" value="REC55766.1"/>
    <property type="molecule type" value="Genomic_DNA"/>
</dbReference>
<comment type="caution">
    <text evidence="2">The sequence shown here is derived from an EMBL/GenBank/DDBJ whole genome shotgun (WGS) entry which is preliminary data.</text>
</comment>
<evidence type="ECO:0000313" key="2">
    <source>
        <dbReference type="EMBL" id="REC55766.1"/>
    </source>
</evidence>
<name>A0A3D9BQM4_9RHOB</name>
<keyword evidence="3" id="KW-1185">Reference proteome</keyword>
<gene>
    <name evidence="2" type="ORF">DRV84_11125</name>
</gene>
<feature type="transmembrane region" description="Helical" evidence="1">
    <location>
        <begin position="21"/>
        <end position="40"/>
    </location>
</feature>
<dbReference type="AlphaFoldDB" id="A0A3D9BQM4"/>
<dbReference type="InterPro" id="IPR020308">
    <property type="entry name" value="Uncharacterised_Ynq1"/>
</dbReference>
<organism evidence="2 3">
    <name type="scientific">Rhodosalinus sediminis</name>
    <dbReference type="NCBI Taxonomy" id="1940533"/>
    <lineage>
        <taxon>Bacteria</taxon>
        <taxon>Pseudomonadati</taxon>
        <taxon>Pseudomonadota</taxon>
        <taxon>Alphaproteobacteria</taxon>
        <taxon>Rhodobacterales</taxon>
        <taxon>Paracoccaceae</taxon>
        <taxon>Rhodosalinus</taxon>
    </lineage>
</organism>
<accession>A0A3D9BQM4</accession>
<dbReference type="Pfam" id="PF17272">
    <property type="entry name" value="DUF5337"/>
    <property type="match status" value="1"/>
</dbReference>
<proteinExistence type="predicted"/>
<keyword evidence="1" id="KW-0472">Membrane</keyword>
<dbReference type="Proteomes" id="UP000257131">
    <property type="component" value="Unassembled WGS sequence"/>
</dbReference>
<protein>
    <submittedName>
        <fullName evidence="2">Uncharacterized protein</fullName>
    </submittedName>
</protein>
<dbReference type="SUPFAM" id="SSF52255">
    <property type="entry name" value="N5-CAIR mutase (phosphoribosylaminoimidazole carboxylase, PurE)"/>
    <property type="match status" value="1"/>
</dbReference>
<feature type="transmembrane region" description="Helical" evidence="1">
    <location>
        <begin position="52"/>
        <end position="72"/>
    </location>
</feature>
<evidence type="ECO:0000313" key="3">
    <source>
        <dbReference type="Proteomes" id="UP000257131"/>
    </source>
</evidence>
<sequence>MPQDRTPDEETRRAIARQGRVIAVVIAAAGVAALLAPWLAGTVDLPVRAEMLIYLAAMGAFFWAFIAAIGLWRRRNG</sequence>
<reference evidence="2 3" key="1">
    <citation type="journal article" date="2017" name="Int. J. Syst. Evol. Microbiol.">
        <title>Rhodosalinus sediminis gen. nov., sp. nov., isolated from marine saltern.</title>
        <authorList>
            <person name="Guo L.Y."/>
            <person name="Ling S.K."/>
            <person name="Li C.M."/>
            <person name="Chen G.J."/>
            <person name="Du Z.J."/>
        </authorList>
    </citation>
    <scope>NUCLEOTIDE SEQUENCE [LARGE SCALE GENOMIC DNA]</scope>
    <source>
        <strain evidence="2 3">WDN1C137</strain>
    </source>
</reference>
<keyword evidence="1" id="KW-0812">Transmembrane</keyword>